<sequence length="597" mass="66116">MTLLPGDEEFNDALSRYETERERRTSRVRSRPLDLNAHEELRPVLADPLATHGSREPRVIQTGVLVVGTGFSAMLLAMELIDRGVDDFLLVDTATDFGGTWYWNRYPGAQCDVQSYIYLPRLEQTGYVPTEAYAHQPEIHAYVQRLARDHDLYRRALFETRVTSLTWEEAQPGWVTRTNRGDVIRSRYAYVATGPLSQPKLPEIEGIDTFGGRMLHTSRWDYELTGGGPGGDLDGLAGKKVGIIGTGATSVQVVPHLARSAGHLYVFQRTPSTIAPRDNHPTDESWAAGLEPGWQQRMIENFTDVTSGIERDCQILDGWTISSLAILRSAQLDEVMRLDHDYASGVRARVDEVVSDPATAESLKGWYPYFCKRPCFHDEYLDAFNRPNVTLVDTRGQGVSGADESGLTALGEHYDLDVLVLATGFEVGAPSEFERRVGISILGRGGLSLSEHWSKGMKSLFGLYTTEFPGLAFAPAIQAQASLPPNIPHALAEAAKHVAGVIAKAERDGAGTFEVSGDAQAGWVEEIVSRSPARQRGSRGSLEYQEKCVPSYLNNEGRLAEKRWEDANFGAPPKEYFARLHDDAETQHKTFQFGREG</sequence>
<organism evidence="8 9">
    <name type="scientific">Pseudonocardia ailaonensis</name>
    <dbReference type="NCBI Taxonomy" id="367279"/>
    <lineage>
        <taxon>Bacteria</taxon>
        <taxon>Bacillati</taxon>
        <taxon>Actinomycetota</taxon>
        <taxon>Actinomycetes</taxon>
        <taxon>Pseudonocardiales</taxon>
        <taxon>Pseudonocardiaceae</taxon>
        <taxon>Pseudonocardia</taxon>
    </lineage>
</organism>
<dbReference type="Pfam" id="PF13450">
    <property type="entry name" value="NAD_binding_8"/>
    <property type="match status" value="1"/>
</dbReference>
<reference evidence="8 9" key="1">
    <citation type="journal article" date="2019" name="Int. J. Syst. Evol. Microbiol.">
        <title>The Global Catalogue of Microorganisms (GCM) 10K type strain sequencing project: providing services to taxonomists for standard genome sequencing and annotation.</title>
        <authorList>
            <consortium name="The Broad Institute Genomics Platform"/>
            <consortium name="The Broad Institute Genome Sequencing Center for Infectious Disease"/>
            <person name="Wu L."/>
            <person name="Ma J."/>
        </authorList>
    </citation>
    <scope>NUCLEOTIDE SEQUENCE [LARGE SCALE GENOMIC DNA]</scope>
    <source>
        <strain evidence="8 9">JCM 16009</strain>
    </source>
</reference>
<dbReference type="PANTHER" id="PTHR43098">
    <property type="entry name" value="L-ORNITHINE N(5)-MONOOXYGENASE-RELATED"/>
    <property type="match status" value="1"/>
</dbReference>
<evidence type="ECO:0000256" key="7">
    <source>
        <dbReference type="ARBA" id="ARBA00023033"/>
    </source>
</evidence>
<evidence type="ECO:0000313" key="9">
    <source>
        <dbReference type="Proteomes" id="UP001500449"/>
    </source>
</evidence>
<evidence type="ECO:0000313" key="8">
    <source>
        <dbReference type="EMBL" id="GAA1851579.1"/>
    </source>
</evidence>
<dbReference type="Gene3D" id="3.50.50.60">
    <property type="entry name" value="FAD/NAD(P)-binding domain"/>
    <property type="match status" value="2"/>
</dbReference>
<name>A0ABN2N482_9PSEU</name>
<keyword evidence="4" id="KW-0274">FAD</keyword>
<evidence type="ECO:0000256" key="1">
    <source>
        <dbReference type="ARBA" id="ARBA00001974"/>
    </source>
</evidence>
<keyword evidence="3" id="KW-0285">Flavoprotein</keyword>
<evidence type="ECO:0000256" key="5">
    <source>
        <dbReference type="ARBA" id="ARBA00022857"/>
    </source>
</evidence>
<keyword evidence="5" id="KW-0521">NADP</keyword>
<keyword evidence="6" id="KW-0560">Oxidoreductase</keyword>
<dbReference type="EMBL" id="BAAAQK010000009">
    <property type="protein sequence ID" value="GAA1851579.1"/>
    <property type="molecule type" value="Genomic_DNA"/>
</dbReference>
<protein>
    <submittedName>
        <fullName evidence="8">NAD(P)/FAD-dependent oxidoreductase</fullName>
    </submittedName>
</protein>
<keyword evidence="9" id="KW-1185">Reference proteome</keyword>
<gene>
    <name evidence="8" type="ORF">GCM10009836_34460</name>
</gene>
<comment type="caution">
    <text evidence="8">The sequence shown here is derived from an EMBL/GenBank/DDBJ whole genome shotgun (WGS) entry which is preliminary data.</text>
</comment>
<evidence type="ECO:0000256" key="6">
    <source>
        <dbReference type="ARBA" id="ARBA00023002"/>
    </source>
</evidence>
<comment type="similarity">
    <text evidence="2">Belongs to the FAD-binding monooxygenase family.</text>
</comment>
<evidence type="ECO:0000256" key="4">
    <source>
        <dbReference type="ARBA" id="ARBA00022827"/>
    </source>
</evidence>
<dbReference type="Proteomes" id="UP001500449">
    <property type="component" value="Unassembled WGS sequence"/>
</dbReference>
<dbReference type="SUPFAM" id="SSF51905">
    <property type="entry name" value="FAD/NAD(P)-binding domain"/>
    <property type="match status" value="2"/>
</dbReference>
<dbReference type="PANTHER" id="PTHR43098:SF4">
    <property type="entry name" value="BLR3857 PROTEIN"/>
    <property type="match status" value="1"/>
</dbReference>
<evidence type="ECO:0000256" key="2">
    <source>
        <dbReference type="ARBA" id="ARBA00010139"/>
    </source>
</evidence>
<keyword evidence="7" id="KW-0503">Monooxygenase</keyword>
<accession>A0ABN2N482</accession>
<dbReference type="InterPro" id="IPR050775">
    <property type="entry name" value="FAD-binding_Monooxygenases"/>
</dbReference>
<comment type="cofactor">
    <cofactor evidence="1">
        <name>FAD</name>
        <dbReference type="ChEBI" id="CHEBI:57692"/>
    </cofactor>
</comment>
<proteinExistence type="inferred from homology"/>
<dbReference type="RefSeq" id="WP_344417778.1">
    <property type="nucleotide sequence ID" value="NZ_BAAAQK010000009.1"/>
</dbReference>
<dbReference type="InterPro" id="IPR036188">
    <property type="entry name" value="FAD/NAD-bd_sf"/>
</dbReference>
<evidence type="ECO:0000256" key="3">
    <source>
        <dbReference type="ARBA" id="ARBA00022630"/>
    </source>
</evidence>